<dbReference type="EMBL" id="JACHOC010000007">
    <property type="protein sequence ID" value="MBB4623463.1"/>
    <property type="molecule type" value="Genomic_DNA"/>
</dbReference>
<organism evidence="1 2">
    <name type="scientific">Parabacteroides faecis</name>
    <dbReference type="NCBI Taxonomy" id="1217282"/>
    <lineage>
        <taxon>Bacteria</taxon>
        <taxon>Pseudomonadati</taxon>
        <taxon>Bacteroidota</taxon>
        <taxon>Bacteroidia</taxon>
        <taxon>Bacteroidales</taxon>
        <taxon>Tannerellaceae</taxon>
        <taxon>Parabacteroides</taxon>
    </lineage>
</organism>
<sequence>MKLLRKPIEFIDRVIDKVYIKYLFDLIKMLLSIRFIY</sequence>
<name>A0ABR6KPM9_9BACT</name>
<evidence type="ECO:0000313" key="1">
    <source>
        <dbReference type="EMBL" id="MBB4623463.1"/>
    </source>
</evidence>
<gene>
    <name evidence="1" type="ORF">GGQ57_003379</name>
</gene>
<keyword evidence="2" id="KW-1185">Reference proteome</keyword>
<dbReference type="Proteomes" id="UP000533637">
    <property type="component" value="Unassembled WGS sequence"/>
</dbReference>
<comment type="caution">
    <text evidence="1">The sequence shown here is derived from an EMBL/GenBank/DDBJ whole genome shotgun (WGS) entry which is preliminary data.</text>
</comment>
<proteinExistence type="predicted"/>
<evidence type="ECO:0000313" key="2">
    <source>
        <dbReference type="Proteomes" id="UP000533637"/>
    </source>
</evidence>
<reference evidence="1 2" key="1">
    <citation type="submission" date="2020-08" db="EMBL/GenBank/DDBJ databases">
        <title>Genomic Encyclopedia of Type Strains, Phase IV (KMG-IV): sequencing the most valuable type-strain genomes for metagenomic binning, comparative biology and taxonomic classification.</title>
        <authorList>
            <person name="Goeker M."/>
        </authorList>
    </citation>
    <scope>NUCLEOTIDE SEQUENCE [LARGE SCALE GENOMIC DNA]</scope>
    <source>
        <strain evidence="1 2">DSM 102983</strain>
    </source>
</reference>
<protein>
    <submittedName>
        <fullName evidence="1">Uncharacterized protein</fullName>
    </submittedName>
</protein>
<accession>A0ABR6KPM9</accession>